<evidence type="ECO:0000313" key="1">
    <source>
        <dbReference type="EMBL" id="KJE22294.1"/>
    </source>
</evidence>
<gene>
    <name evidence="1" type="ORF">FF36_03363</name>
</gene>
<comment type="caution">
    <text evidence="1">The sequence shown here is derived from an EMBL/GenBank/DDBJ whole genome shotgun (WGS) entry which is preliminary data.</text>
</comment>
<sequence>MATRRFQVYDGDGELVATFLEWEAAHSWAHRRAGEAGTRNPVQVEDRVERRTWTIEADQCRLTVWRRRVEYGYCGRPEARPVAAGRKHVYVS</sequence>
<dbReference type="PATRIC" id="fig|1502723.3.peg.2794"/>
<protein>
    <submittedName>
        <fullName evidence="1">Uncharacterized protein</fullName>
    </submittedName>
</protein>
<evidence type="ECO:0000313" key="2">
    <source>
        <dbReference type="Proteomes" id="UP000032545"/>
    </source>
</evidence>
<keyword evidence="2" id="KW-1185">Reference proteome</keyword>
<dbReference type="Proteomes" id="UP000032545">
    <property type="component" value="Unassembled WGS sequence"/>
</dbReference>
<reference evidence="1 2" key="2">
    <citation type="journal article" date="2016" name="Genome Announc.">
        <title>Permanent Draft Genome Sequences for Two Variants of Frankia sp. Strain CpI1, the First Frankia Strain Isolated from Root Nodules of Comptonia peregrina.</title>
        <authorList>
            <person name="Oshone R."/>
            <person name="Hurst S.G.IV."/>
            <person name="Abebe-Akele F."/>
            <person name="Simpson S."/>
            <person name="Morris K."/>
            <person name="Thomas W.K."/>
            <person name="Tisa L.S."/>
        </authorList>
    </citation>
    <scope>NUCLEOTIDE SEQUENCE [LARGE SCALE GENOMIC DNA]</scope>
    <source>
        <strain evidence="2">CpI1-S</strain>
    </source>
</reference>
<dbReference type="EMBL" id="JYFN01000025">
    <property type="protein sequence ID" value="KJE22294.1"/>
    <property type="molecule type" value="Genomic_DNA"/>
</dbReference>
<reference evidence="2" key="1">
    <citation type="submission" date="2015-02" db="EMBL/GenBank/DDBJ databases">
        <title>Draft Genome of Frankia sp. CpI1-S.</title>
        <authorList>
            <person name="Oshone R.T."/>
            <person name="Ngom M."/>
            <person name="Ghodhbane-Gtari F."/>
            <person name="Gtari M."/>
            <person name="Morris K."/>
            <person name="Thomas K."/>
            <person name="Sen A."/>
            <person name="Tisa L.S."/>
        </authorList>
    </citation>
    <scope>NUCLEOTIDE SEQUENCE [LARGE SCALE GENOMIC DNA]</scope>
    <source>
        <strain evidence="2">CpI1-S</strain>
    </source>
</reference>
<name>A0A0D8BEB0_9ACTN</name>
<dbReference type="AlphaFoldDB" id="A0A0D8BEB0"/>
<dbReference type="RefSeq" id="WP_044885966.1">
    <property type="nucleotide sequence ID" value="NZ_JYFN01000025.1"/>
</dbReference>
<proteinExistence type="predicted"/>
<organism evidence="1 2">
    <name type="scientific">Frankia torreyi</name>
    <dbReference type="NCBI Taxonomy" id="1856"/>
    <lineage>
        <taxon>Bacteria</taxon>
        <taxon>Bacillati</taxon>
        <taxon>Actinomycetota</taxon>
        <taxon>Actinomycetes</taxon>
        <taxon>Frankiales</taxon>
        <taxon>Frankiaceae</taxon>
        <taxon>Frankia</taxon>
    </lineage>
</organism>
<accession>A0A0D8BEB0</accession>
<dbReference type="OrthoDB" id="3213496at2"/>